<name>A0A4S8RQ00_9FLAO</name>
<evidence type="ECO:0000256" key="1">
    <source>
        <dbReference type="SAM" id="Phobius"/>
    </source>
</evidence>
<dbReference type="EMBL" id="SNTZ01000016">
    <property type="protein sequence ID" value="THV57079.1"/>
    <property type="molecule type" value="Genomic_DNA"/>
</dbReference>
<evidence type="ECO:0000313" key="2">
    <source>
        <dbReference type="EMBL" id="THV57079.1"/>
    </source>
</evidence>
<dbReference type="AlphaFoldDB" id="A0A4S8RQ00"/>
<dbReference type="RefSeq" id="WP_116219457.1">
    <property type="nucleotide sequence ID" value="NZ_SNTZ01000016.1"/>
</dbReference>
<feature type="transmembrane region" description="Helical" evidence="1">
    <location>
        <begin position="68"/>
        <end position="87"/>
    </location>
</feature>
<organism evidence="2 3">
    <name type="scientific">Flagellimonas alvinocaridis</name>
    <dbReference type="NCBI Taxonomy" id="2530200"/>
    <lineage>
        <taxon>Bacteria</taxon>
        <taxon>Pseudomonadati</taxon>
        <taxon>Bacteroidota</taxon>
        <taxon>Flavobacteriia</taxon>
        <taxon>Flavobacteriales</taxon>
        <taxon>Flavobacteriaceae</taxon>
        <taxon>Flagellimonas</taxon>
    </lineage>
</organism>
<keyword evidence="3" id="KW-1185">Reference proteome</keyword>
<reference evidence="2 3" key="1">
    <citation type="submission" date="2019-03" db="EMBL/GenBank/DDBJ databases">
        <title>Muricauda SCR12 sp.nov, a marine bacterium isolated from Pacific Ocean:the Okinawa trough.</title>
        <authorList>
            <person name="Liu L."/>
        </authorList>
    </citation>
    <scope>NUCLEOTIDE SEQUENCE [LARGE SCALE GENOMIC DNA]</scope>
    <source>
        <strain evidence="2 3">SCR12</strain>
    </source>
</reference>
<dbReference type="InterPro" id="IPR021497">
    <property type="entry name" value="GTA_holin_3TM"/>
</dbReference>
<accession>A0A4S8RQ00</accession>
<feature type="transmembrane region" description="Helical" evidence="1">
    <location>
        <begin position="107"/>
        <end position="125"/>
    </location>
</feature>
<dbReference type="OrthoDB" id="1433389at2"/>
<evidence type="ECO:0008006" key="4">
    <source>
        <dbReference type="Google" id="ProtNLM"/>
    </source>
</evidence>
<keyword evidence="1" id="KW-1133">Transmembrane helix</keyword>
<dbReference type="Proteomes" id="UP000310406">
    <property type="component" value="Unassembled WGS sequence"/>
</dbReference>
<keyword evidence="1" id="KW-0472">Membrane</keyword>
<evidence type="ECO:0000313" key="3">
    <source>
        <dbReference type="Proteomes" id="UP000310406"/>
    </source>
</evidence>
<proteinExistence type="predicted"/>
<keyword evidence="1" id="KW-0812">Transmembrane</keyword>
<sequence>MIDKILGIFSGLVGSREFMNLFKGQEKKLQEFQLAMAREMQKANFHQIELNKIEAANKSIFVSGWRPFIGWVCGTALAYHFIIRDLLSWFMDAVGLDVAPLPSIELGQLISILLAMLGMSGYRTYEKIKNVAK</sequence>
<protein>
    <recommendedName>
        <fullName evidence="4">Holin of 3TMs, for gene-transfer release</fullName>
    </recommendedName>
</protein>
<comment type="caution">
    <text evidence="2">The sequence shown here is derived from an EMBL/GenBank/DDBJ whole genome shotgun (WGS) entry which is preliminary data.</text>
</comment>
<gene>
    <name evidence="2" type="ORF">EZV76_15800</name>
</gene>
<dbReference type="Pfam" id="PF11351">
    <property type="entry name" value="GTA_holin_3TM"/>
    <property type="match status" value="1"/>
</dbReference>